<dbReference type="PANTHER" id="PTHR42781:SF4">
    <property type="entry name" value="SPERMIDINE_PUTRESCINE IMPORT ATP-BINDING PROTEIN POTA"/>
    <property type="match status" value="1"/>
</dbReference>
<dbReference type="EMBL" id="JACIGO010000008">
    <property type="protein sequence ID" value="MBB4293244.1"/>
    <property type="molecule type" value="Genomic_DNA"/>
</dbReference>
<dbReference type="AlphaFoldDB" id="A0AAE2MQ16"/>
<dbReference type="Pfam" id="PF08402">
    <property type="entry name" value="TOBE_2"/>
    <property type="match status" value="1"/>
</dbReference>
<comment type="caution">
    <text evidence="6">The sequence shown here is derived from an EMBL/GenBank/DDBJ whole genome shotgun (WGS) entry which is preliminary data.</text>
</comment>
<keyword evidence="3" id="KW-0547">Nucleotide-binding</keyword>
<dbReference type="InterPro" id="IPR003593">
    <property type="entry name" value="AAA+_ATPase"/>
</dbReference>
<name>A0AAE2MQ16_RHILE</name>
<dbReference type="InterPro" id="IPR027417">
    <property type="entry name" value="P-loop_NTPase"/>
</dbReference>
<dbReference type="SUPFAM" id="SSF50331">
    <property type="entry name" value="MOP-like"/>
    <property type="match status" value="1"/>
</dbReference>
<evidence type="ECO:0000256" key="2">
    <source>
        <dbReference type="ARBA" id="ARBA00022448"/>
    </source>
</evidence>
<dbReference type="GO" id="GO:0005524">
    <property type="term" value="F:ATP binding"/>
    <property type="evidence" value="ECO:0007669"/>
    <property type="project" value="UniProtKB-KW"/>
</dbReference>
<dbReference type="SMART" id="SM00382">
    <property type="entry name" value="AAA"/>
    <property type="match status" value="1"/>
</dbReference>
<reference evidence="6 7" key="1">
    <citation type="submission" date="2020-08" db="EMBL/GenBank/DDBJ databases">
        <title>Genomic Encyclopedia of Type Strains, Phase IV (KMG-V): Genome sequencing to study the core and pangenomes of soil and plant-associated prokaryotes.</title>
        <authorList>
            <person name="Whitman W."/>
        </authorList>
    </citation>
    <scope>NUCLEOTIDE SEQUENCE [LARGE SCALE GENOMIC DNA]</scope>
    <source>
        <strain evidence="6 7">SEMIA 415</strain>
    </source>
</reference>
<protein>
    <submittedName>
        <fullName evidence="6">ABC-type Fe3+/spermidine/putrescine transport system ATPase subunit</fullName>
    </submittedName>
</protein>
<dbReference type="GO" id="GO:0022857">
    <property type="term" value="F:transmembrane transporter activity"/>
    <property type="evidence" value="ECO:0007669"/>
    <property type="project" value="InterPro"/>
</dbReference>
<dbReference type="Proteomes" id="UP000538507">
    <property type="component" value="Unassembled WGS sequence"/>
</dbReference>
<evidence type="ECO:0000313" key="6">
    <source>
        <dbReference type="EMBL" id="MBB4293244.1"/>
    </source>
</evidence>
<dbReference type="InterPro" id="IPR013611">
    <property type="entry name" value="Transp-assoc_OB_typ2"/>
</dbReference>
<dbReference type="RefSeq" id="WP_183609850.1">
    <property type="nucleotide sequence ID" value="NZ_JACHAZ010000008.1"/>
</dbReference>
<dbReference type="PANTHER" id="PTHR42781">
    <property type="entry name" value="SPERMIDINE/PUTRESCINE IMPORT ATP-BINDING PROTEIN POTA"/>
    <property type="match status" value="1"/>
</dbReference>
<dbReference type="GO" id="GO:0016887">
    <property type="term" value="F:ATP hydrolysis activity"/>
    <property type="evidence" value="ECO:0007669"/>
    <property type="project" value="InterPro"/>
</dbReference>
<organism evidence="6 7">
    <name type="scientific">Rhizobium leguminosarum</name>
    <dbReference type="NCBI Taxonomy" id="384"/>
    <lineage>
        <taxon>Bacteria</taxon>
        <taxon>Pseudomonadati</taxon>
        <taxon>Pseudomonadota</taxon>
        <taxon>Alphaproteobacteria</taxon>
        <taxon>Hyphomicrobiales</taxon>
        <taxon>Rhizobiaceae</taxon>
        <taxon>Rhizobium/Agrobacterium group</taxon>
        <taxon>Rhizobium</taxon>
    </lineage>
</organism>
<dbReference type="InterPro" id="IPR003439">
    <property type="entry name" value="ABC_transporter-like_ATP-bd"/>
</dbReference>
<keyword evidence="2" id="KW-0813">Transport</keyword>
<evidence type="ECO:0000256" key="1">
    <source>
        <dbReference type="ARBA" id="ARBA00005417"/>
    </source>
</evidence>
<evidence type="ECO:0000259" key="5">
    <source>
        <dbReference type="PROSITE" id="PS50893"/>
    </source>
</evidence>
<dbReference type="InterPro" id="IPR008995">
    <property type="entry name" value="Mo/tungstate-bd_C_term_dom"/>
</dbReference>
<dbReference type="InterPro" id="IPR017871">
    <property type="entry name" value="ABC_transporter-like_CS"/>
</dbReference>
<sequence length="370" mass="40207">MSSRAIVTLNGVTKSYGHFTALHETNLDVSEGEFVTLLGPSGCGKTTTLRLIGGFEYATSGAVSIAGQDVTSAPPYRRPVNTVFQDYALFPHMTVAQNIAYGLFVRGSSVPPQERKQRVDEALAMVGLETMGHRVPAALSGGQRQRVAVARAIVRRPRVLLLDEPLSALDVKLREDMQVELKRLHRQLGITFLMVTHDQTEALALSDRIVVMKQGRIVQIGAPTDLYDNPSTPYVADFVGASNLVSARYEGRDGTFDLLRLDDGTLLRRGVKHRDASAAPHVGTVTAGIRPERIRLDGFDGANTLEARIVETLFHGDRVRLELTLARNAGRIFVDIPRTAGTSRQLAPGETIGLHVDPADVMLFAPEPGA</sequence>
<comment type="similarity">
    <text evidence="1">Belongs to the ABC transporter superfamily.</text>
</comment>
<dbReference type="Gene3D" id="2.40.50.100">
    <property type="match status" value="1"/>
</dbReference>
<dbReference type="Gene3D" id="3.40.50.300">
    <property type="entry name" value="P-loop containing nucleotide triphosphate hydrolases"/>
    <property type="match status" value="1"/>
</dbReference>
<dbReference type="PROSITE" id="PS50893">
    <property type="entry name" value="ABC_TRANSPORTER_2"/>
    <property type="match status" value="1"/>
</dbReference>
<proteinExistence type="inferred from homology"/>
<evidence type="ECO:0000313" key="7">
    <source>
        <dbReference type="Proteomes" id="UP000538507"/>
    </source>
</evidence>
<accession>A0AAE2MQ16</accession>
<evidence type="ECO:0000256" key="4">
    <source>
        <dbReference type="ARBA" id="ARBA00022840"/>
    </source>
</evidence>
<gene>
    <name evidence="6" type="ORF">GGE16_005329</name>
</gene>
<dbReference type="Pfam" id="PF00005">
    <property type="entry name" value="ABC_tran"/>
    <property type="match status" value="1"/>
</dbReference>
<dbReference type="FunFam" id="3.40.50.300:FF:000133">
    <property type="entry name" value="Spermidine/putrescine import ATP-binding protein PotA"/>
    <property type="match status" value="1"/>
</dbReference>
<dbReference type="GO" id="GO:0043190">
    <property type="term" value="C:ATP-binding cassette (ABC) transporter complex"/>
    <property type="evidence" value="ECO:0007669"/>
    <property type="project" value="InterPro"/>
</dbReference>
<dbReference type="GO" id="GO:0015847">
    <property type="term" value="P:putrescine transport"/>
    <property type="evidence" value="ECO:0007669"/>
    <property type="project" value="UniProtKB-ARBA"/>
</dbReference>
<dbReference type="PROSITE" id="PS00211">
    <property type="entry name" value="ABC_TRANSPORTER_1"/>
    <property type="match status" value="1"/>
</dbReference>
<dbReference type="SUPFAM" id="SSF52540">
    <property type="entry name" value="P-loop containing nucleoside triphosphate hydrolases"/>
    <property type="match status" value="1"/>
</dbReference>
<feature type="domain" description="ABC transporter" evidence="5">
    <location>
        <begin position="7"/>
        <end position="239"/>
    </location>
</feature>
<dbReference type="InterPro" id="IPR050093">
    <property type="entry name" value="ABC_SmlMolc_Importer"/>
</dbReference>
<keyword evidence="4" id="KW-0067">ATP-binding</keyword>
<evidence type="ECO:0000256" key="3">
    <source>
        <dbReference type="ARBA" id="ARBA00022741"/>
    </source>
</evidence>